<feature type="compositionally biased region" description="Polar residues" evidence="3">
    <location>
        <begin position="23"/>
        <end position="34"/>
    </location>
</feature>
<dbReference type="InterPro" id="IPR039613">
    <property type="entry name" value="SPR1/2/3/4/5"/>
</dbReference>
<feature type="compositionally biased region" description="Basic and acidic residues" evidence="3">
    <location>
        <begin position="35"/>
        <end position="45"/>
    </location>
</feature>
<organism evidence="4 5">
    <name type="scientific">Rhynchospora pubera</name>
    <dbReference type="NCBI Taxonomy" id="906938"/>
    <lineage>
        <taxon>Eukaryota</taxon>
        <taxon>Viridiplantae</taxon>
        <taxon>Streptophyta</taxon>
        <taxon>Embryophyta</taxon>
        <taxon>Tracheophyta</taxon>
        <taxon>Spermatophyta</taxon>
        <taxon>Magnoliopsida</taxon>
        <taxon>Liliopsida</taxon>
        <taxon>Poales</taxon>
        <taxon>Cyperaceae</taxon>
        <taxon>Cyperoideae</taxon>
        <taxon>Rhynchosporeae</taxon>
        <taxon>Rhynchospora</taxon>
    </lineage>
</organism>
<protein>
    <submittedName>
        <fullName evidence="4">Protein SPIRAL1-like 5</fullName>
    </submittedName>
</protein>
<feature type="compositionally biased region" description="Basic and acidic residues" evidence="3">
    <location>
        <begin position="66"/>
        <end position="86"/>
    </location>
</feature>
<evidence type="ECO:0000256" key="1">
    <source>
        <dbReference type="ARBA" id="ARBA00009656"/>
    </source>
</evidence>
<dbReference type="EMBL" id="JAMFTS010000002">
    <property type="protein sequence ID" value="KAJ4799778.1"/>
    <property type="molecule type" value="Genomic_DNA"/>
</dbReference>
<keyword evidence="5" id="KW-1185">Reference proteome</keyword>
<sequence>MSRGGSYGGGKSSLSYLFEPDETIQSAINSTEQPTPKHEAEEHEMTNGANRTSALDPPKVRLITKPGEEPQTKENSKTKIAQDGKPPKHMRNAVYFNNGRPSTKVNSVPGGRSSLGVRLDRCGKKGRREEVLESV</sequence>
<accession>A0AAV8G9L3</accession>
<evidence type="ECO:0000313" key="5">
    <source>
        <dbReference type="Proteomes" id="UP001140206"/>
    </source>
</evidence>
<gene>
    <name evidence="4" type="ORF">LUZ62_051024</name>
</gene>
<evidence type="ECO:0000256" key="3">
    <source>
        <dbReference type="SAM" id="MobiDB-lite"/>
    </source>
</evidence>
<feature type="region of interest" description="Disordered" evidence="3">
    <location>
        <begin position="1"/>
        <end position="118"/>
    </location>
</feature>
<comment type="similarity">
    <text evidence="1">Belongs to the SPIRAL1 family.</text>
</comment>
<comment type="caution">
    <text evidence="4">The sequence shown here is derived from an EMBL/GenBank/DDBJ whole genome shotgun (WGS) entry which is preliminary data.</text>
</comment>
<dbReference type="Proteomes" id="UP001140206">
    <property type="component" value="Chromosome 2"/>
</dbReference>
<evidence type="ECO:0000256" key="2">
    <source>
        <dbReference type="ARBA" id="ARBA00022701"/>
    </source>
</evidence>
<feature type="compositionally biased region" description="Gly residues" evidence="3">
    <location>
        <begin position="1"/>
        <end position="11"/>
    </location>
</feature>
<keyword evidence="2" id="KW-0493">Microtubule</keyword>
<dbReference type="PANTHER" id="PTHR33403">
    <property type="entry name" value="SPR1"/>
    <property type="match status" value="1"/>
</dbReference>
<dbReference type="GO" id="GO:0043622">
    <property type="term" value="P:cortical microtubule organization"/>
    <property type="evidence" value="ECO:0007669"/>
    <property type="project" value="InterPro"/>
</dbReference>
<dbReference type="GO" id="GO:0010005">
    <property type="term" value="C:cortical microtubule, transverse to long axis"/>
    <property type="evidence" value="ECO:0007669"/>
    <property type="project" value="TreeGrafter"/>
</dbReference>
<evidence type="ECO:0000313" key="4">
    <source>
        <dbReference type="EMBL" id="KAJ4799778.1"/>
    </source>
</evidence>
<proteinExistence type="inferred from homology"/>
<reference evidence="4" key="1">
    <citation type="submission" date="2022-08" db="EMBL/GenBank/DDBJ databases">
        <authorList>
            <person name="Marques A."/>
        </authorList>
    </citation>
    <scope>NUCLEOTIDE SEQUENCE</scope>
    <source>
        <strain evidence="4">RhyPub2mFocal</strain>
        <tissue evidence="4">Leaves</tissue>
    </source>
</reference>
<name>A0AAV8G9L3_9POAL</name>
<dbReference type="AlphaFoldDB" id="A0AAV8G9L3"/>
<dbReference type="PANTHER" id="PTHR33403:SF19">
    <property type="entry name" value="PROTEIN SPIRAL1-LIKE 5"/>
    <property type="match status" value="1"/>
</dbReference>